<proteinExistence type="predicted"/>
<dbReference type="RefSeq" id="WP_197990604.1">
    <property type="nucleotide sequence ID" value="NZ_JACYXC010000001.1"/>
</dbReference>
<name>A0ABS0NQ15_9ACTN</name>
<reference evidence="1 2" key="1">
    <citation type="submission" date="2020-09" db="EMBL/GenBank/DDBJ databases">
        <title>Biosynthesis of the nuclear factor of activated T cells inhibitor NFAT-133 and its congeners in Streptomyces pactum.</title>
        <authorList>
            <person name="Zhou W."/>
            <person name="Posri P."/>
            <person name="Abugrain M.E."/>
            <person name="Weisberg A.J."/>
            <person name="Chang J.H."/>
            <person name="Mahmud T."/>
        </authorList>
    </citation>
    <scope>NUCLEOTIDE SEQUENCE [LARGE SCALE GENOMIC DNA]</scope>
    <source>
        <strain evidence="1 2">ATCC 27456</strain>
    </source>
</reference>
<gene>
    <name evidence="1" type="ORF">IHE55_22045</name>
</gene>
<dbReference type="PROSITE" id="PS51257">
    <property type="entry name" value="PROKAR_LIPOPROTEIN"/>
    <property type="match status" value="1"/>
</dbReference>
<dbReference type="EMBL" id="JACYXC010000001">
    <property type="protein sequence ID" value="MBH5337295.1"/>
    <property type="molecule type" value="Genomic_DNA"/>
</dbReference>
<keyword evidence="2" id="KW-1185">Reference proteome</keyword>
<sequence length="215" mass="23943">MEIQAGRKVTVTAVISAILLASSCSTDSEPKKNSGTPTREVLLKPLSEACEGLFDKKAASEIRNKGHLARVDVMRDDLLFFLSGASILNRRMNPEERAIPCEMNDETGTKRLLELKFSWGPVEFPKESRKAGRTAVWVLPKNHQSIAQLIVDCQRPDLAAKRKNREPLALNVALNEHLGLSTTTRKRILTAGTKKFLVRLECDNRIVLPDPDDKS</sequence>
<evidence type="ECO:0008006" key="3">
    <source>
        <dbReference type="Google" id="ProtNLM"/>
    </source>
</evidence>
<organism evidence="1 2">
    <name type="scientific">Streptomyces pactum</name>
    <dbReference type="NCBI Taxonomy" id="68249"/>
    <lineage>
        <taxon>Bacteria</taxon>
        <taxon>Bacillati</taxon>
        <taxon>Actinomycetota</taxon>
        <taxon>Actinomycetes</taxon>
        <taxon>Kitasatosporales</taxon>
        <taxon>Streptomycetaceae</taxon>
        <taxon>Streptomyces</taxon>
    </lineage>
</organism>
<accession>A0ABS0NQ15</accession>
<evidence type="ECO:0000313" key="1">
    <source>
        <dbReference type="EMBL" id="MBH5337295.1"/>
    </source>
</evidence>
<evidence type="ECO:0000313" key="2">
    <source>
        <dbReference type="Proteomes" id="UP000807371"/>
    </source>
</evidence>
<protein>
    <recommendedName>
        <fullName evidence="3">Lipoprotein</fullName>
    </recommendedName>
</protein>
<comment type="caution">
    <text evidence="1">The sequence shown here is derived from an EMBL/GenBank/DDBJ whole genome shotgun (WGS) entry which is preliminary data.</text>
</comment>
<dbReference type="Proteomes" id="UP000807371">
    <property type="component" value="Unassembled WGS sequence"/>
</dbReference>